<keyword evidence="1" id="KW-0175">Coiled coil</keyword>
<protein>
    <submittedName>
        <fullName evidence="2">Uncharacterized protein</fullName>
    </submittedName>
</protein>
<evidence type="ECO:0000256" key="1">
    <source>
        <dbReference type="SAM" id="Coils"/>
    </source>
</evidence>
<dbReference type="OrthoDB" id="5428321at2759"/>
<feature type="coiled-coil region" evidence="1">
    <location>
        <begin position="119"/>
        <end position="174"/>
    </location>
</feature>
<reference evidence="2" key="2">
    <citation type="journal article" date="2023" name="IMA Fungus">
        <title>Comparative genomic study of the Penicillium genus elucidates a diverse pangenome and 15 lateral gene transfer events.</title>
        <authorList>
            <person name="Petersen C."/>
            <person name="Sorensen T."/>
            <person name="Nielsen M.R."/>
            <person name="Sondergaard T.E."/>
            <person name="Sorensen J.L."/>
            <person name="Fitzpatrick D.A."/>
            <person name="Frisvad J.C."/>
            <person name="Nielsen K.L."/>
        </authorList>
    </citation>
    <scope>NUCLEOTIDE SEQUENCE</scope>
    <source>
        <strain evidence="2">IBT 19713</strain>
    </source>
</reference>
<dbReference type="GeneID" id="83206429"/>
<sequence>MSSNSNTRRAEKRQACREALANHIYRQLGLTIPPDRVRLQPSADDGYAWSVSNAQKHLLETPLGRGTVGLYQEIIAELGKSIEAVRPQTPQGTPRSSEASSACLNRTLLPHPESFTEVIQRLEVENERLVGQVEQYREQSESLLRKEQDWHAKIATLQAEVVSYQQVIQTLEEDVSNSRTSILDAIEVLKSNQNLLEKK</sequence>
<dbReference type="RefSeq" id="XP_058325693.1">
    <property type="nucleotide sequence ID" value="XM_058479125.1"/>
</dbReference>
<organism evidence="2 3">
    <name type="scientific">Penicillium chermesinum</name>
    <dbReference type="NCBI Taxonomy" id="63820"/>
    <lineage>
        <taxon>Eukaryota</taxon>
        <taxon>Fungi</taxon>
        <taxon>Dikarya</taxon>
        <taxon>Ascomycota</taxon>
        <taxon>Pezizomycotina</taxon>
        <taxon>Eurotiomycetes</taxon>
        <taxon>Eurotiomycetidae</taxon>
        <taxon>Eurotiales</taxon>
        <taxon>Aspergillaceae</taxon>
        <taxon>Penicillium</taxon>
    </lineage>
</organism>
<keyword evidence="3" id="KW-1185">Reference proteome</keyword>
<dbReference type="Proteomes" id="UP001150941">
    <property type="component" value="Unassembled WGS sequence"/>
</dbReference>
<dbReference type="AlphaFoldDB" id="A0A9W9NBJ1"/>
<evidence type="ECO:0000313" key="3">
    <source>
        <dbReference type="Proteomes" id="UP001150941"/>
    </source>
</evidence>
<gene>
    <name evidence="2" type="ORF">N7468_009830</name>
</gene>
<proteinExistence type="predicted"/>
<comment type="caution">
    <text evidence="2">The sequence shown here is derived from an EMBL/GenBank/DDBJ whole genome shotgun (WGS) entry which is preliminary data.</text>
</comment>
<dbReference type="EMBL" id="JAPQKS010000008">
    <property type="protein sequence ID" value="KAJ5216822.1"/>
    <property type="molecule type" value="Genomic_DNA"/>
</dbReference>
<reference evidence="2" key="1">
    <citation type="submission" date="2022-11" db="EMBL/GenBank/DDBJ databases">
        <authorList>
            <person name="Petersen C."/>
        </authorList>
    </citation>
    <scope>NUCLEOTIDE SEQUENCE</scope>
    <source>
        <strain evidence="2">IBT 19713</strain>
    </source>
</reference>
<name>A0A9W9NBJ1_9EURO</name>
<evidence type="ECO:0000313" key="2">
    <source>
        <dbReference type="EMBL" id="KAJ5216822.1"/>
    </source>
</evidence>
<accession>A0A9W9NBJ1</accession>